<dbReference type="SFLD" id="SFLDS00003">
    <property type="entry name" value="Haloacid_Dehalogenase"/>
    <property type="match status" value="1"/>
</dbReference>
<proteinExistence type="inferred from homology"/>
<feature type="active site" description="Proton donor" evidence="2">
    <location>
        <position position="10"/>
    </location>
</feature>
<evidence type="ECO:0000256" key="4">
    <source>
        <dbReference type="PIRSR" id="PIRSR000915-3"/>
    </source>
</evidence>
<evidence type="ECO:0000256" key="2">
    <source>
        <dbReference type="PIRSR" id="PIRSR000915-1"/>
    </source>
</evidence>
<gene>
    <name evidence="6" type="ORF">H5P28_13035</name>
</gene>
<feature type="active site" description="Nucleophile" evidence="2">
    <location>
        <position position="8"/>
    </location>
</feature>
<protein>
    <submittedName>
        <fullName evidence="6">HAD family hydrolase</fullName>
    </submittedName>
</protein>
<dbReference type="SUPFAM" id="SSF56784">
    <property type="entry name" value="HAD-like"/>
    <property type="match status" value="1"/>
</dbReference>
<comment type="caution">
    <text evidence="6">The sequence shown here is derived from an EMBL/GenBank/DDBJ whole genome shotgun (WGS) entry which is preliminary data.</text>
</comment>
<reference evidence="6 7" key="1">
    <citation type="submission" date="2020-07" db="EMBL/GenBank/DDBJ databases">
        <authorList>
            <person name="Feng X."/>
        </authorList>
    </citation>
    <scope>NUCLEOTIDE SEQUENCE [LARGE SCALE GENOMIC DNA]</scope>
    <source>
        <strain evidence="6 7">JCM31066</strain>
    </source>
</reference>
<dbReference type="NCBIfam" id="TIGR01460">
    <property type="entry name" value="HAD-SF-IIA"/>
    <property type="match status" value="1"/>
</dbReference>
<keyword evidence="6" id="KW-0378">Hydrolase</keyword>
<dbReference type="InterPro" id="IPR036412">
    <property type="entry name" value="HAD-like_sf"/>
</dbReference>
<dbReference type="Pfam" id="PF13344">
    <property type="entry name" value="Hydrolase_6"/>
    <property type="match status" value="1"/>
</dbReference>
<feature type="binding site" evidence="4">
    <location>
        <position position="8"/>
    </location>
    <ligand>
        <name>Mg(2+)</name>
        <dbReference type="ChEBI" id="CHEBI:18420"/>
    </ligand>
</feature>
<dbReference type="GO" id="GO:0005737">
    <property type="term" value="C:cytoplasm"/>
    <property type="evidence" value="ECO:0007669"/>
    <property type="project" value="TreeGrafter"/>
</dbReference>
<evidence type="ECO:0000256" key="1">
    <source>
        <dbReference type="PIRNR" id="PIRNR000915"/>
    </source>
</evidence>
<sequence length="287" mass="31401">MELGFLIDMDGVIYKGSQVIDGAVDVINHLVRKNIPFCFITNNSQKTRRDVALKLKKMGMQVEDRHIFTCAIATARFLASQKPQGTAFVIGEGGLNLALHTNGYSITEDNPDYVVVGEGRVINFENLEKATQLVHAGAKLIATNLDSNCPIENSIRPGCGAIVRLIEEATGVKAFSVGKPSSVMMRLARKQMETTTSQTVMIGDTMYTDILGGVEMGYQTVLVLSGGTKAEEVRNYSYRPNHIIGSIADLPNLFPQVFEEPLPVRQKKSPRPLSRKRHAVLAAHAST</sequence>
<feature type="binding site" evidence="4">
    <location>
        <position position="10"/>
    </location>
    <ligand>
        <name>Mg(2+)</name>
        <dbReference type="ChEBI" id="CHEBI:18420"/>
    </ligand>
</feature>
<dbReference type="GO" id="GO:0016791">
    <property type="term" value="F:phosphatase activity"/>
    <property type="evidence" value="ECO:0007669"/>
    <property type="project" value="TreeGrafter"/>
</dbReference>
<dbReference type="AlphaFoldDB" id="A0A842HEZ8"/>
<organism evidence="6 7">
    <name type="scientific">Ruficoccus amylovorans</name>
    <dbReference type="NCBI Taxonomy" id="1804625"/>
    <lineage>
        <taxon>Bacteria</taxon>
        <taxon>Pseudomonadati</taxon>
        <taxon>Verrucomicrobiota</taxon>
        <taxon>Opitutia</taxon>
        <taxon>Puniceicoccales</taxon>
        <taxon>Cerasicoccaceae</taxon>
        <taxon>Ruficoccus</taxon>
    </lineage>
</organism>
<name>A0A842HEZ8_9BACT</name>
<dbReference type="Pfam" id="PF13242">
    <property type="entry name" value="Hydrolase_like"/>
    <property type="match status" value="1"/>
</dbReference>
<dbReference type="InterPro" id="IPR006357">
    <property type="entry name" value="HAD-SF_hydro_IIA"/>
</dbReference>
<dbReference type="Proteomes" id="UP000546464">
    <property type="component" value="Unassembled WGS sequence"/>
</dbReference>
<dbReference type="PANTHER" id="PTHR19288">
    <property type="entry name" value="4-NITROPHENYLPHOSPHATASE-RELATED"/>
    <property type="match status" value="1"/>
</dbReference>
<evidence type="ECO:0000256" key="3">
    <source>
        <dbReference type="PIRSR" id="PIRSR000915-2"/>
    </source>
</evidence>
<accession>A0A842HEZ8</accession>
<dbReference type="CDD" id="cd07530">
    <property type="entry name" value="HAD_Pase_UmpH-like"/>
    <property type="match status" value="1"/>
</dbReference>
<dbReference type="InterPro" id="IPR023214">
    <property type="entry name" value="HAD_sf"/>
</dbReference>
<dbReference type="GO" id="GO:0046872">
    <property type="term" value="F:metal ion binding"/>
    <property type="evidence" value="ECO:0007669"/>
    <property type="project" value="UniProtKB-KW"/>
</dbReference>
<feature type="region of interest" description="Disordered" evidence="5">
    <location>
        <begin position="264"/>
        <end position="287"/>
    </location>
</feature>
<evidence type="ECO:0000313" key="7">
    <source>
        <dbReference type="Proteomes" id="UP000546464"/>
    </source>
</evidence>
<dbReference type="Gene3D" id="3.40.50.1000">
    <property type="entry name" value="HAD superfamily/HAD-like"/>
    <property type="match status" value="2"/>
</dbReference>
<feature type="binding site" evidence="3">
    <location>
        <position position="179"/>
    </location>
    <ligand>
        <name>substrate</name>
    </ligand>
</feature>
<keyword evidence="4" id="KW-0479">Metal-binding</keyword>
<evidence type="ECO:0000256" key="5">
    <source>
        <dbReference type="SAM" id="MobiDB-lite"/>
    </source>
</evidence>
<dbReference type="SFLD" id="SFLDG01139">
    <property type="entry name" value="C2.A:_Pyridoxal_Phosphate_Phos"/>
    <property type="match status" value="1"/>
</dbReference>
<dbReference type="PIRSF" id="PIRSF000915">
    <property type="entry name" value="PGP-type_phosphatase"/>
    <property type="match status" value="1"/>
</dbReference>
<dbReference type="RefSeq" id="WP_185676146.1">
    <property type="nucleotide sequence ID" value="NZ_JACHVB010000035.1"/>
</dbReference>
<dbReference type="PANTHER" id="PTHR19288:SF46">
    <property type="entry name" value="HALOACID DEHALOGENASE-LIKE HYDROLASE DOMAIN-CONTAINING PROTEIN 2"/>
    <property type="match status" value="1"/>
</dbReference>
<evidence type="ECO:0000313" key="6">
    <source>
        <dbReference type="EMBL" id="MBC2595185.1"/>
    </source>
</evidence>
<feature type="compositionally biased region" description="Basic residues" evidence="5">
    <location>
        <begin position="265"/>
        <end position="279"/>
    </location>
</feature>
<comment type="cofactor">
    <cofactor evidence="4">
        <name>Mg(2+)</name>
        <dbReference type="ChEBI" id="CHEBI:18420"/>
    </cofactor>
    <text evidence="4">Divalent metal ions. Mg(2+) is the most effective.</text>
</comment>
<comment type="similarity">
    <text evidence="1">Belongs to the HAD-like hydrolase superfamily.</text>
</comment>
<dbReference type="EMBL" id="JACHVB010000035">
    <property type="protein sequence ID" value="MBC2595185.1"/>
    <property type="molecule type" value="Genomic_DNA"/>
</dbReference>
<feature type="binding site" evidence="4">
    <location>
        <position position="204"/>
    </location>
    <ligand>
        <name>Mg(2+)</name>
        <dbReference type="ChEBI" id="CHEBI:18420"/>
    </ligand>
</feature>
<keyword evidence="7" id="KW-1185">Reference proteome</keyword>
<keyword evidence="4" id="KW-0460">Magnesium</keyword>